<accession>A0A8S3QEY9</accession>
<dbReference type="SUPFAM" id="SSF52200">
    <property type="entry name" value="Toll/Interleukin receptor TIR domain"/>
    <property type="match status" value="1"/>
</dbReference>
<evidence type="ECO:0008006" key="8">
    <source>
        <dbReference type="Google" id="ProtNLM"/>
    </source>
</evidence>
<evidence type="ECO:0000256" key="1">
    <source>
        <dbReference type="ARBA" id="ARBA00004167"/>
    </source>
</evidence>
<dbReference type="Proteomes" id="UP000683360">
    <property type="component" value="Unassembled WGS sequence"/>
</dbReference>
<proteinExistence type="predicted"/>
<dbReference type="InterPro" id="IPR032675">
    <property type="entry name" value="LRR_dom_sf"/>
</dbReference>
<comment type="caution">
    <text evidence="6">The sequence shown here is derived from an EMBL/GenBank/DDBJ whole genome shotgun (WGS) entry which is preliminary data.</text>
</comment>
<dbReference type="Gene3D" id="3.80.10.10">
    <property type="entry name" value="Ribonuclease Inhibitor"/>
    <property type="match status" value="2"/>
</dbReference>
<protein>
    <recommendedName>
        <fullName evidence="8">TIR domain-containing protein</fullName>
    </recommendedName>
</protein>
<evidence type="ECO:0000313" key="7">
    <source>
        <dbReference type="Proteomes" id="UP000683360"/>
    </source>
</evidence>
<dbReference type="GO" id="GO:0007165">
    <property type="term" value="P:signal transduction"/>
    <property type="evidence" value="ECO:0007669"/>
    <property type="project" value="TreeGrafter"/>
</dbReference>
<keyword evidence="2" id="KW-0812">Transmembrane</keyword>
<dbReference type="PANTHER" id="PTHR24365:SF541">
    <property type="entry name" value="PROTEIN TOLL-RELATED"/>
    <property type="match status" value="1"/>
</dbReference>
<sequence length="350" mass="40607">MPNLSKLGFTIDILLSAVFKYPINLKETPIRCDCKFERFIKTIKFAAKGVHNLICKDPPLLREKRIVDISEDLLKCAISMKNGCPPECNCYEQPSRSRVVVNCSSTRKYKMPSVCLQQDDLDINLSHNLISVFEYRTFLNRTFSINFSNNRITSVDPFVYGIMKLRNINLQHNKIVQIHKNVLLMRNDHTISFGRISIKCSCKMKWIGSWLENQHRRHGVNNSINCHIRGRDIQASSISKMCSFVKPNSTVKYVLLSFMISICVSLMLCLKMKYELCLLLMNFKGLYLNNYDNLEPTRFDVYISCNAENDSIMKWIKTVVFNLETSGFKICWPPRDFNVGDVHVVKFRPK</sequence>
<name>A0A8S3QEY9_MYTED</name>
<reference evidence="6" key="1">
    <citation type="submission" date="2021-03" db="EMBL/GenBank/DDBJ databases">
        <authorList>
            <person name="Bekaert M."/>
        </authorList>
    </citation>
    <scope>NUCLEOTIDE SEQUENCE</scope>
</reference>
<evidence type="ECO:0000256" key="4">
    <source>
        <dbReference type="ARBA" id="ARBA00022989"/>
    </source>
</evidence>
<keyword evidence="4" id="KW-1133">Transmembrane helix</keyword>
<keyword evidence="5" id="KW-0472">Membrane</keyword>
<dbReference type="OrthoDB" id="6107924at2759"/>
<dbReference type="GO" id="GO:0038023">
    <property type="term" value="F:signaling receptor activity"/>
    <property type="evidence" value="ECO:0007669"/>
    <property type="project" value="TreeGrafter"/>
</dbReference>
<evidence type="ECO:0000256" key="3">
    <source>
        <dbReference type="ARBA" id="ARBA00022729"/>
    </source>
</evidence>
<dbReference type="AlphaFoldDB" id="A0A8S3QEY9"/>
<evidence type="ECO:0000256" key="5">
    <source>
        <dbReference type="ARBA" id="ARBA00023136"/>
    </source>
</evidence>
<keyword evidence="3" id="KW-0732">Signal</keyword>
<evidence type="ECO:0000256" key="2">
    <source>
        <dbReference type="ARBA" id="ARBA00022692"/>
    </source>
</evidence>
<gene>
    <name evidence="6" type="ORF">MEDL_8900</name>
</gene>
<evidence type="ECO:0000313" key="6">
    <source>
        <dbReference type="EMBL" id="CAG2193795.1"/>
    </source>
</evidence>
<dbReference type="InterPro" id="IPR035897">
    <property type="entry name" value="Toll_tir_struct_dom_sf"/>
</dbReference>
<dbReference type="InterPro" id="IPR001611">
    <property type="entry name" value="Leu-rich_rpt"/>
</dbReference>
<dbReference type="PANTHER" id="PTHR24365">
    <property type="entry name" value="TOLL-LIKE RECEPTOR"/>
    <property type="match status" value="1"/>
</dbReference>
<dbReference type="GO" id="GO:0005886">
    <property type="term" value="C:plasma membrane"/>
    <property type="evidence" value="ECO:0007669"/>
    <property type="project" value="TreeGrafter"/>
</dbReference>
<keyword evidence="7" id="KW-1185">Reference proteome</keyword>
<dbReference type="PROSITE" id="PS51450">
    <property type="entry name" value="LRR"/>
    <property type="match status" value="1"/>
</dbReference>
<comment type="subcellular location">
    <subcellularLocation>
        <location evidence="1">Membrane</location>
        <topology evidence="1">Single-pass membrane protein</topology>
    </subcellularLocation>
</comment>
<dbReference type="SUPFAM" id="SSF52058">
    <property type="entry name" value="L domain-like"/>
    <property type="match status" value="1"/>
</dbReference>
<dbReference type="EMBL" id="CAJPWZ010000466">
    <property type="protein sequence ID" value="CAG2193795.1"/>
    <property type="molecule type" value="Genomic_DNA"/>
</dbReference>
<organism evidence="6 7">
    <name type="scientific">Mytilus edulis</name>
    <name type="common">Blue mussel</name>
    <dbReference type="NCBI Taxonomy" id="6550"/>
    <lineage>
        <taxon>Eukaryota</taxon>
        <taxon>Metazoa</taxon>
        <taxon>Spiralia</taxon>
        <taxon>Lophotrochozoa</taxon>
        <taxon>Mollusca</taxon>
        <taxon>Bivalvia</taxon>
        <taxon>Autobranchia</taxon>
        <taxon>Pteriomorphia</taxon>
        <taxon>Mytilida</taxon>
        <taxon>Mytiloidea</taxon>
        <taxon>Mytilidae</taxon>
        <taxon>Mytilinae</taxon>
        <taxon>Mytilus</taxon>
    </lineage>
</organism>